<evidence type="ECO:0008006" key="5">
    <source>
        <dbReference type="Google" id="ProtNLM"/>
    </source>
</evidence>
<feature type="region of interest" description="Disordered" evidence="2">
    <location>
        <begin position="36"/>
        <end position="75"/>
    </location>
</feature>
<comment type="caution">
    <text evidence="3">The sequence shown here is derived from an EMBL/GenBank/DDBJ whole genome shotgun (WGS) entry which is preliminary data.</text>
</comment>
<protein>
    <recommendedName>
        <fullName evidence="5">Gem-associated protein 2</fullName>
    </recommendedName>
</protein>
<evidence type="ECO:0000256" key="1">
    <source>
        <dbReference type="ARBA" id="ARBA00025758"/>
    </source>
</evidence>
<dbReference type="GO" id="GO:0005634">
    <property type="term" value="C:nucleus"/>
    <property type="evidence" value="ECO:0007669"/>
    <property type="project" value="TreeGrafter"/>
</dbReference>
<dbReference type="EMBL" id="JABFUD020000002">
    <property type="protein sequence ID" value="KAI5082882.1"/>
    <property type="molecule type" value="Genomic_DNA"/>
</dbReference>
<name>A0A9D4ZRF7_ADICA</name>
<evidence type="ECO:0000313" key="3">
    <source>
        <dbReference type="EMBL" id="KAI5082882.1"/>
    </source>
</evidence>
<evidence type="ECO:0000313" key="4">
    <source>
        <dbReference type="Proteomes" id="UP000886520"/>
    </source>
</evidence>
<dbReference type="Pfam" id="PF04938">
    <property type="entry name" value="SIP1"/>
    <property type="match status" value="1"/>
</dbReference>
<gene>
    <name evidence="3" type="ORF">GOP47_0002625</name>
</gene>
<dbReference type="InterPro" id="IPR035426">
    <property type="entry name" value="Gemin2/Brr1"/>
</dbReference>
<dbReference type="PANTHER" id="PTHR12794:SF0">
    <property type="entry name" value="GEM-ASSOCIATED PROTEIN 2"/>
    <property type="match status" value="1"/>
</dbReference>
<dbReference type="GO" id="GO:0032797">
    <property type="term" value="C:SMN complex"/>
    <property type="evidence" value="ECO:0007669"/>
    <property type="project" value="TreeGrafter"/>
</dbReference>
<sequence length="374" mass="42193">MMEERLRYSKQELLSLQEAGEEEGQWQCIAAAIPPGLLNQTSEPSPPYPRGRKVDRRQGSKHHVPAPPEASPCAITPPLFLQPRESVDEEMCSLDGYVNHTDEEEDASDDSEDEVSLQPLAFMVDGKPDFESGSPQDGFEYLRRVMWEAAQCPKVKVAKIGETKVIPEQTKYMPEIAPILTCSPNLLPSKDWVHAFLKDFSALREVISSTSALEDYPEVLPPIRNRSVWKSVCFGESRNRSSDVSSDEHDDGCARPDPFPALNGHAKTHSPYLKLLLRLDENSRATLFRYHASWLNEQRQLAYDRAMWLFALAAAVDSPLDDQTSAAFRDMLRKCAELRSQKTVVDEELYMLNILITIAGEFFGQAEDVWMICA</sequence>
<dbReference type="OrthoDB" id="428895at2759"/>
<organism evidence="3 4">
    <name type="scientific">Adiantum capillus-veneris</name>
    <name type="common">Maidenhair fern</name>
    <dbReference type="NCBI Taxonomy" id="13818"/>
    <lineage>
        <taxon>Eukaryota</taxon>
        <taxon>Viridiplantae</taxon>
        <taxon>Streptophyta</taxon>
        <taxon>Embryophyta</taxon>
        <taxon>Tracheophyta</taxon>
        <taxon>Polypodiopsida</taxon>
        <taxon>Polypodiidae</taxon>
        <taxon>Polypodiales</taxon>
        <taxon>Pteridineae</taxon>
        <taxon>Pteridaceae</taxon>
        <taxon>Vittarioideae</taxon>
        <taxon>Adiantum</taxon>
    </lineage>
</organism>
<accession>A0A9D4ZRF7</accession>
<dbReference type="PANTHER" id="PTHR12794">
    <property type="entry name" value="GEMIN2"/>
    <property type="match status" value="1"/>
</dbReference>
<proteinExistence type="inferred from homology"/>
<evidence type="ECO:0000256" key="2">
    <source>
        <dbReference type="SAM" id="MobiDB-lite"/>
    </source>
</evidence>
<feature type="compositionally biased region" description="Basic residues" evidence="2">
    <location>
        <begin position="50"/>
        <end position="64"/>
    </location>
</feature>
<dbReference type="GO" id="GO:0000387">
    <property type="term" value="P:spliceosomal snRNP assembly"/>
    <property type="evidence" value="ECO:0007669"/>
    <property type="project" value="InterPro"/>
</dbReference>
<dbReference type="AlphaFoldDB" id="A0A9D4ZRF7"/>
<comment type="similarity">
    <text evidence="1">Belongs to the gemin-2 family.</text>
</comment>
<dbReference type="Gene3D" id="1.20.58.1070">
    <property type="match status" value="1"/>
</dbReference>
<reference evidence="3" key="1">
    <citation type="submission" date="2021-01" db="EMBL/GenBank/DDBJ databases">
        <title>Adiantum capillus-veneris genome.</title>
        <authorList>
            <person name="Fang Y."/>
            <person name="Liao Q."/>
        </authorList>
    </citation>
    <scope>NUCLEOTIDE SEQUENCE</scope>
    <source>
        <strain evidence="3">H3</strain>
        <tissue evidence="3">Leaf</tissue>
    </source>
</reference>
<keyword evidence="4" id="KW-1185">Reference proteome</keyword>
<dbReference type="Proteomes" id="UP000886520">
    <property type="component" value="Chromosome 3"/>
</dbReference>